<keyword evidence="7" id="KW-1185">Reference proteome</keyword>
<dbReference type="Proteomes" id="UP000184389">
    <property type="component" value="Unassembled WGS sequence"/>
</dbReference>
<dbReference type="SUPFAM" id="SSF88659">
    <property type="entry name" value="Sigma3 and sigma4 domains of RNA polymerase sigma factors"/>
    <property type="match status" value="1"/>
</dbReference>
<dbReference type="InterPro" id="IPR000943">
    <property type="entry name" value="RNA_pol_sigma70"/>
</dbReference>
<dbReference type="OrthoDB" id="9809557at2"/>
<evidence type="ECO:0000256" key="3">
    <source>
        <dbReference type="ARBA" id="ARBA00023125"/>
    </source>
</evidence>
<dbReference type="EMBL" id="FQXR01000002">
    <property type="protein sequence ID" value="SHH30798.1"/>
    <property type="molecule type" value="Genomic_DNA"/>
</dbReference>
<dbReference type="InterPro" id="IPR013325">
    <property type="entry name" value="RNA_pol_sigma_r2"/>
</dbReference>
<dbReference type="GO" id="GO:0006352">
    <property type="term" value="P:DNA-templated transcription initiation"/>
    <property type="evidence" value="ECO:0007669"/>
    <property type="project" value="InterPro"/>
</dbReference>
<dbReference type="PIRSF" id="PIRSF000770">
    <property type="entry name" value="RNA_pol_sigma-SigE/K"/>
    <property type="match status" value="1"/>
</dbReference>
<keyword evidence="2" id="KW-0731">Sigma factor</keyword>
<evidence type="ECO:0000256" key="1">
    <source>
        <dbReference type="ARBA" id="ARBA00023015"/>
    </source>
</evidence>
<evidence type="ECO:0000256" key="4">
    <source>
        <dbReference type="ARBA" id="ARBA00023163"/>
    </source>
</evidence>
<name>A0A1M5RXP4_9FIRM</name>
<dbReference type="Pfam" id="PF04542">
    <property type="entry name" value="Sigma70_r2"/>
    <property type="match status" value="1"/>
</dbReference>
<keyword evidence="4" id="KW-0804">Transcription</keyword>
<organism evidence="6 7">
    <name type="scientific">Sporanaerobacter acetigenes DSM 13106</name>
    <dbReference type="NCBI Taxonomy" id="1123281"/>
    <lineage>
        <taxon>Bacteria</taxon>
        <taxon>Bacillati</taxon>
        <taxon>Bacillota</taxon>
        <taxon>Tissierellia</taxon>
        <taxon>Tissierellales</taxon>
        <taxon>Sporanaerobacteraceae</taxon>
        <taxon>Sporanaerobacter</taxon>
    </lineage>
</organism>
<reference evidence="6 7" key="1">
    <citation type="submission" date="2016-11" db="EMBL/GenBank/DDBJ databases">
        <authorList>
            <person name="Jaros S."/>
            <person name="Januszkiewicz K."/>
            <person name="Wedrychowicz H."/>
        </authorList>
    </citation>
    <scope>NUCLEOTIDE SEQUENCE [LARGE SCALE GENOMIC DNA]</scope>
    <source>
        <strain evidence="6 7">DSM 13106</strain>
    </source>
</reference>
<dbReference type="PANTHER" id="PTHR30603">
    <property type="entry name" value="RNA POLYMERASE SIGMA FACTOR RPO"/>
    <property type="match status" value="1"/>
</dbReference>
<accession>A0A1M5RXP4</accession>
<dbReference type="CDD" id="cd06171">
    <property type="entry name" value="Sigma70_r4"/>
    <property type="match status" value="1"/>
</dbReference>
<dbReference type="InterPro" id="IPR014284">
    <property type="entry name" value="RNA_pol_sigma-70_dom"/>
</dbReference>
<dbReference type="InterPro" id="IPR007630">
    <property type="entry name" value="RNA_pol_sigma70_r4"/>
</dbReference>
<feature type="domain" description="RNA polymerase sigma-70" evidence="5">
    <location>
        <begin position="240"/>
        <end position="266"/>
    </location>
</feature>
<dbReference type="PROSITE" id="PS00716">
    <property type="entry name" value="SIGMA70_2"/>
    <property type="match status" value="1"/>
</dbReference>
<dbReference type="SUPFAM" id="SSF88946">
    <property type="entry name" value="Sigma2 domain of RNA polymerase sigma factors"/>
    <property type="match status" value="1"/>
</dbReference>
<dbReference type="InterPro" id="IPR036388">
    <property type="entry name" value="WH-like_DNA-bd_sf"/>
</dbReference>
<keyword evidence="1" id="KW-0805">Transcription regulation</keyword>
<dbReference type="STRING" id="1123281.SAMN02745180_00004"/>
<dbReference type="RefSeq" id="WP_072742497.1">
    <property type="nucleotide sequence ID" value="NZ_FQXR01000002.1"/>
</dbReference>
<gene>
    <name evidence="6" type="ORF">SAMN02745180_00004</name>
</gene>
<sequence>MKSLAIDFLENFEIRTNIKFSNRELLTSYKVNKDINARNELITNNMGLIYTAAKKRANLNSSFTFEDLVQEGVIGMIKGIEKFDLNKNTSFSTYIYYWITHQMDRAIMNNGRLIRLPAHICEKVNQINQIENENQSLNKEISPKCIHQEVKMNEKQYNDINYYRKTYYSFVSLNTTMNLDNEDSYAELQDFIPSDEPSIEEITVEEDLKENLNKVLNTLSPREKEILELRFGFNDNEPKTLEEIGEKYHLTRERIRQIESKAINKIKCSSNKNILQEYLSCP</sequence>
<protein>
    <submittedName>
        <fullName evidence="6">RNA polymerase primary sigma factor</fullName>
    </submittedName>
</protein>
<dbReference type="PANTHER" id="PTHR30603:SF47">
    <property type="entry name" value="RNA POLYMERASE SIGMA FACTOR SIGD, CHLOROPLASTIC"/>
    <property type="match status" value="1"/>
</dbReference>
<dbReference type="AlphaFoldDB" id="A0A1M5RXP4"/>
<evidence type="ECO:0000256" key="2">
    <source>
        <dbReference type="ARBA" id="ARBA00023082"/>
    </source>
</evidence>
<keyword evidence="3" id="KW-0238">DNA-binding</keyword>
<dbReference type="GO" id="GO:0016987">
    <property type="term" value="F:sigma factor activity"/>
    <property type="evidence" value="ECO:0007669"/>
    <property type="project" value="UniProtKB-KW"/>
</dbReference>
<dbReference type="Gene3D" id="1.10.601.10">
    <property type="entry name" value="RNA Polymerase Primary Sigma Factor"/>
    <property type="match status" value="1"/>
</dbReference>
<dbReference type="InterPro" id="IPR013324">
    <property type="entry name" value="RNA_pol_sigma_r3/r4-like"/>
</dbReference>
<dbReference type="InterPro" id="IPR007627">
    <property type="entry name" value="RNA_pol_sigma70_r2"/>
</dbReference>
<proteinExistence type="predicted"/>
<dbReference type="GO" id="GO:0003677">
    <property type="term" value="F:DNA binding"/>
    <property type="evidence" value="ECO:0007669"/>
    <property type="project" value="UniProtKB-KW"/>
</dbReference>
<dbReference type="Pfam" id="PF04545">
    <property type="entry name" value="Sigma70_r4"/>
    <property type="match status" value="1"/>
</dbReference>
<dbReference type="PRINTS" id="PR00046">
    <property type="entry name" value="SIGMA70FCT"/>
</dbReference>
<dbReference type="InterPro" id="IPR050239">
    <property type="entry name" value="Sigma-70_RNA_pol_init_factors"/>
</dbReference>
<dbReference type="Gene3D" id="1.10.10.10">
    <property type="entry name" value="Winged helix-like DNA-binding domain superfamily/Winged helix DNA-binding domain"/>
    <property type="match status" value="2"/>
</dbReference>
<evidence type="ECO:0000313" key="6">
    <source>
        <dbReference type="EMBL" id="SHH30798.1"/>
    </source>
</evidence>
<dbReference type="NCBIfam" id="TIGR02937">
    <property type="entry name" value="sigma70-ECF"/>
    <property type="match status" value="1"/>
</dbReference>
<evidence type="ECO:0000313" key="7">
    <source>
        <dbReference type="Proteomes" id="UP000184389"/>
    </source>
</evidence>
<evidence type="ECO:0000259" key="5">
    <source>
        <dbReference type="PROSITE" id="PS00716"/>
    </source>
</evidence>